<dbReference type="PATRIC" id="fig|449.7.peg.2499"/>
<dbReference type="OrthoDB" id="5639734at2"/>
<dbReference type="EMBL" id="LN681225">
    <property type="protein sequence ID" value="CEK11692.1"/>
    <property type="molecule type" value="Genomic_DNA"/>
</dbReference>
<dbReference type="KEGG" id="lha:LHA_2692"/>
<accession>A0A0A8UX67</accession>
<dbReference type="CDD" id="cd00882">
    <property type="entry name" value="Ras_like_GTPase"/>
    <property type="match status" value="1"/>
</dbReference>
<evidence type="ECO:0000313" key="1">
    <source>
        <dbReference type="EMBL" id="CEK11692.1"/>
    </source>
</evidence>
<proteinExistence type="predicted"/>
<keyword evidence="2" id="KW-1185">Reference proteome</keyword>
<organism evidence="1 2">
    <name type="scientific">Legionella hackeliae</name>
    <dbReference type="NCBI Taxonomy" id="449"/>
    <lineage>
        <taxon>Bacteria</taxon>
        <taxon>Pseudomonadati</taxon>
        <taxon>Pseudomonadota</taxon>
        <taxon>Gammaproteobacteria</taxon>
        <taxon>Legionellales</taxon>
        <taxon>Legionellaceae</taxon>
        <taxon>Legionella</taxon>
    </lineage>
</organism>
<dbReference type="Proteomes" id="UP000032803">
    <property type="component" value="Chromosome I"/>
</dbReference>
<sequence length="77" mass="8540">MSILCYCVDLSKTIDHAKIEHDIKEVAPKDAKWILIGTKADLCKRLGGNPEEKLKSIQLKAIPTHERIVTSALNKTG</sequence>
<reference evidence="2" key="1">
    <citation type="submission" date="2014-09" db="EMBL/GenBank/DDBJ databases">
        <authorList>
            <person name="Gomez-Valero L."/>
        </authorList>
    </citation>
    <scope>NUCLEOTIDE SEQUENCE [LARGE SCALE GENOMIC DNA]</scope>
    <source>
        <strain evidence="2">ATCC35250</strain>
    </source>
</reference>
<protein>
    <submittedName>
        <fullName evidence="1">Uncharacterized protein</fullName>
    </submittedName>
</protein>
<dbReference type="AlphaFoldDB" id="A0A0A8UX67"/>
<dbReference type="HOGENOM" id="CLU_2633707_0_0_6"/>
<evidence type="ECO:0000313" key="2">
    <source>
        <dbReference type="Proteomes" id="UP000032803"/>
    </source>
</evidence>
<gene>
    <name evidence="1" type="ORF">LHA_2692</name>
</gene>
<name>A0A0A8UX67_LEGHA</name>